<dbReference type="AlphaFoldDB" id="A0A0M3K0D0"/>
<evidence type="ECO:0000256" key="1">
    <source>
        <dbReference type="SAM" id="MobiDB-lite"/>
    </source>
</evidence>
<evidence type="ECO:0000313" key="2">
    <source>
        <dbReference type="EMBL" id="VDK50358.1"/>
    </source>
</evidence>
<feature type="region of interest" description="Disordered" evidence="1">
    <location>
        <begin position="31"/>
        <end position="50"/>
    </location>
</feature>
<feature type="region of interest" description="Disordered" evidence="1">
    <location>
        <begin position="196"/>
        <end position="249"/>
    </location>
</feature>
<feature type="compositionally biased region" description="Polar residues" evidence="1">
    <location>
        <begin position="240"/>
        <end position="249"/>
    </location>
</feature>
<accession>A0A0M3K0D0</accession>
<gene>
    <name evidence="2" type="ORF">ASIM_LOCUS13690</name>
</gene>
<reference evidence="4" key="1">
    <citation type="submission" date="2017-02" db="UniProtKB">
        <authorList>
            <consortium name="WormBaseParasite"/>
        </authorList>
    </citation>
    <scope>IDENTIFICATION</scope>
</reference>
<evidence type="ECO:0000313" key="3">
    <source>
        <dbReference type="Proteomes" id="UP000267096"/>
    </source>
</evidence>
<name>A0A0M3K0D0_ANISI</name>
<proteinExistence type="predicted"/>
<dbReference type="EMBL" id="UYRR01031469">
    <property type="protein sequence ID" value="VDK50358.1"/>
    <property type="molecule type" value="Genomic_DNA"/>
</dbReference>
<evidence type="ECO:0000313" key="4">
    <source>
        <dbReference type="WBParaSite" id="ASIM_0001426201-mRNA-1"/>
    </source>
</evidence>
<reference evidence="2 3" key="2">
    <citation type="submission" date="2018-11" db="EMBL/GenBank/DDBJ databases">
        <authorList>
            <consortium name="Pathogen Informatics"/>
        </authorList>
    </citation>
    <scope>NUCLEOTIDE SEQUENCE [LARGE SCALE GENOMIC DNA]</scope>
</reference>
<sequence>MMLTYIFYRITVFIFQISSSRHTPAYAQQTTERIRSGSGQQQREKYQNSSAESRIIRNLTKYQYHTKEPSTQRNTWGRSFRKIYRELVENDDETPIDYEEIQREEVLDVHGNDAMRWNAQRLQEVRRCEEFVKSPIETLNKRQKPILTPIRVVIEEEIPLDDVHARSTSSIPNDCHMERVHKNVLFHEKQYHEIGTVNEKTATKKLSTAEEMNRSRSPNTSPSTIPPPPPPLPRAFLAGSYSQQLHSSK</sequence>
<feature type="compositionally biased region" description="Pro residues" evidence="1">
    <location>
        <begin position="224"/>
        <end position="233"/>
    </location>
</feature>
<keyword evidence="3" id="KW-1185">Reference proteome</keyword>
<protein>
    <submittedName>
        <fullName evidence="2 4">Uncharacterized protein</fullName>
    </submittedName>
</protein>
<dbReference type="WBParaSite" id="ASIM_0001426201-mRNA-1">
    <property type="protein sequence ID" value="ASIM_0001426201-mRNA-1"/>
    <property type="gene ID" value="ASIM_0001426201"/>
</dbReference>
<organism evidence="4">
    <name type="scientific">Anisakis simplex</name>
    <name type="common">Herring worm</name>
    <dbReference type="NCBI Taxonomy" id="6269"/>
    <lineage>
        <taxon>Eukaryota</taxon>
        <taxon>Metazoa</taxon>
        <taxon>Ecdysozoa</taxon>
        <taxon>Nematoda</taxon>
        <taxon>Chromadorea</taxon>
        <taxon>Rhabditida</taxon>
        <taxon>Spirurina</taxon>
        <taxon>Ascaridomorpha</taxon>
        <taxon>Ascaridoidea</taxon>
        <taxon>Anisakidae</taxon>
        <taxon>Anisakis</taxon>
        <taxon>Anisakis simplex complex</taxon>
    </lineage>
</organism>
<dbReference type="Proteomes" id="UP000267096">
    <property type="component" value="Unassembled WGS sequence"/>
</dbReference>